<dbReference type="Proteomes" id="UP000499080">
    <property type="component" value="Unassembled WGS sequence"/>
</dbReference>
<gene>
    <name evidence="1" type="ORF">AVEN_90875_1</name>
</gene>
<evidence type="ECO:0000313" key="2">
    <source>
        <dbReference type="Proteomes" id="UP000499080"/>
    </source>
</evidence>
<protein>
    <submittedName>
        <fullName evidence="1">Uncharacterized protein</fullName>
    </submittedName>
</protein>
<sequence length="106" mass="12176">MPSFYQCLRRCTFLELENRCPSSKISIRERSHMTSDQRNKLIVEVLECNVLTNNLIPGVACEPAPYCDGANASWNGFKHRLSRATLMTTRQAKPTGQFHDWFKKPS</sequence>
<comment type="caution">
    <text evidence="1">The sequence shown here is derived from an EMBL/GenBank/DDBJ whole genome shotgun (WGS) entry which is preliminary data.</text>
</comment>
<dbReference type="AlphaFoldDB" id="A0A4Y2P3B1"/>
<proteinExistence type="predicted"/>
<keyword evidence="2" id="KW-1185">Reference proteome</keyword>
<name>A0A4Y2P3B1_ARAVE</name>
<reference evidence="1 2" key="1">
    <citation type="journal article" date="2019" name="Sci. Rep.">
        <title>Orb-weaving spider Araneus ventricosus genome elucidates the spidroin gene catalogue.</title>
        <authorList>
            <person name="Kono N."/>
            <person name="Nakamura H."/>
            <person name="Ohtoshi R."/>
            <person name="Moran D.A.P."/>
            <person name="Shinohara A."/>
            <person name="Yoshida Y."/>
            <person name="Fujiwara M."/>
            <person name="Mori M."/>
            <person name="Tomita M."/>
            <person name="Arakawa K."/>
        </authorList>
    </citation>
    <scope>NUCLEOTIDE SEQUENCE [LARGE SCALE GENOMIC DNA]</scope>
</reference>
<evidence type="ECO:0000313" key="1">
    <source>
        <dbReference type="EMBL" id="GBN45489.1"/>
    </source>
</evidence>
<organism evidence="1 2">
    <name type="scientific">Araneus ventricosus</name>
    <name type="common">Orbweaver spider</name>
    <name type="synonym">Epeira ventricosa</name>
    <dbReference type="NCBI Taxonomy" id="182803"/>
    <lineage>
        <taxon>Eukaryota</taxon>
        <taxon>Metazoa</taxon>
        <taxon>Ecdysozoa</taxon>
        <taxon>Arthropoda</taxon>
        <taxon>Chelicerata</taxon>
        <taxon>Arachnida</taxon>
        <taxon>Araneae</taxon>
        <taxon>Araneomorphae</taxon>
        <taxon>Entelegynae</taxon>
        <taxon>Araneoidea</taxon>
        <taxon>Araneidae</taxon>
        <taxon>Araneus</taxon>
    </lineage>
</organism>
<accession>A0A4Y2P3B1</accession>
<dbReference type="EMBL" id="BGPR01010311">
    <property type="protein sequence ID" value="GBN45489.1"/>
    <property type="molecule type" value="Genomic_DNA"/>
</dbReference>